<dbReference type="InterPro" id="IPR040108">
    <property type="entry name" value="Laa1/Sip1/HEATR5"/>
</dbReference>
<dbReference type="EMBL" id="BTFZ01000011">
    <property type="protein sequence ID" value="GMM35776.1"/>
    <property type="molecule type" value="Genomic_DNA"/>
</dbReference>
<dbReference type="PANTHER" id="PTHR21663">
    <property type="entry name" value="HYPOTHETICAL HEAT DOMAIN-CONTAINING"/>
    <property type="match status" value="1"/>
</dbReference>
<feature type="domain" description="LAA1-like C-terminal TPR repeats" evidence="3">
    <location>
        <begin position="1938"/>
        <end position="2093"/>
    </location>
</feature>
<dbReference type="GO" id="GO:0042147">
    <property type="term" value="P:retrograde transport, endosome to Golgi"/>
    <property type="evidence" value="ECO:0007669"/>
    <property type="project" value="TreeGrafter"/>
</dbReference>
<proteinExistence type="inferred from homology"/>
<dbReference type="Proteomes" id="UP001360560">
    <property type="component" value="Unassembled WGS sequence"/>
</dbReference>
<evidence type="ECO:0000256" key="2">
    <source>
        <dbReference type="SAM" id="MobiDB-lite"/>
    </source>
</evidence>
<organism evidence="4 5">
    <name type="scientific">Saccharomycopsis crataegensis</name>
    <dbReference type="NCBI Taxonomy" id="43959"/>
    <lineage>
        <taxon>Eukaryota</taxon>
        <taxon>Fungi</taxon>
        <taxon>Dikarya</taxon>
        <taxon>Ascomycota</taxon>
        <taxon>Saccharomycotina</taxon>
        <taxon>Saccharomycetes</taxon>
        <taxon>Saccharomycopsidaceae</taxon>
        <taxon>Saccharomycopsis</taxon>
    </lineage>
</organism>
<dbReference type="RefSeq" id="XP_064852772.1">
    <property type="nucleotide sequence ID" value="XM_064996700.1"/>
</dbReference>
<feature type="region of interest" description="Disordered" evidence="2">
    <location>
        <begin position="864"/>
        <end position="886"/>
    </location>
</feature>
<dbReference type="InterPro" id="IPR016024">
    <property type="entry name" value="ARM-type_fold"/>
</dbReference>
<dbReference type="GO" id="GO:0030139">
    <property type="term" value="C:endocytic vesicle"/>
    <property type="evidence" value="ECO:0007669"/>
    <property type="project" value="TreeGrafter"/>
</dbReference>
<dbReference type="GO" id="GO:0008104">
    <property type="term" value="P:intracellular protein localization"/>
    <property type="evidence" value="ECO:0007669"/>
    <property type="project" value="TreeGrafter"/>
</dbReference>
<sequence>MSQFDFKILAPSLKGNTDGAHVVYSYSCRLFTYLSDLKIQDDDDVNKKTFDEILAQLNNLVDFYNNNENLQLSADHLSVNLDKMIAKNYILTFSLLKNINNSSLFDTANKFITFVMANDKKNNLFTTAANETSIKKQILSLIILEQLFEIYGYELPSLAPILIQYCYKSIKVILSSSKTAFSCYSSLLQLSNLLSKVLRNNGDTTIDSSNHGKILKVTKQLIKYLVDVKDVKNFNSTNGINLPIIAIGDAFDILGHLINSEKKYSTINTKTHKDKNIFVNQFSKEYNNYVVMGFISNLKPIRHAATKFVAELLNKNLARGNIPNLANVLAYYNSLYLSTDDITVRTSVFVSLIHFTSLNDVSNKSFLFDSFFQYLDSFKELMCSHMLYLQTFNNDKTYSQIYWFYENFYLKSLGQFNKSIILQKIIDSEYLNNEPLLMNSPNFVQVLLKLLEFLIKDLGPTMTAYQEQLKMILLKLICDRNFLVRIQAINTFVYYCQYFPNQVQSILNHCLIEVQNVFRKVTQVNSGTQKQESEVQVETSHFVIDFGKIHGYANCIASLIRIINKDYVSQDVVARTLTFASSQLKSVSTITSSNLLGNNKGSVEKSITEIQLSFNKRMISWILLTGLMNYDESFIRIHISQFFIFWKNLLTHNYQSTLSSTSAHDYKMVKARMDEIFRNLEIRNYSLTCLLNFLSNITITPEIAKQSSYLLSKCLSYINSLEANLSSLSGKEREESYNSEKEKVILLHKKRVLQCYVKLSSYIKNDLNSSILIFALKNFSDPEVFHEELHSMISVALKDKERDKEKELKIHRSHVANDKSEAPLSEDLNNNDLYLVNDGLTYGLTSKLNNGFISELSVKFSKADRPSGHSQESIDIDSMKAPPGAIQSKESKSHYVTIGWVDKFEEKLLLNPFTASISNDYLLKIYDESYSNTEEFSYGLDTSIIDLSIEIFSLIFPYLSSKIQQSLLEQMRGNLLRKKTSRMRMKSININSSIALHGVLSICQKHNVQFEPNVVATMMETLKVIDLKEPFIFEINANSIALLSSQFPDSQERVEIHITDIVSNNNPYTRSADALIIANLYKLRQSQFNSILEVLLSLIADPHPVVNYWSLYSLITLVDSHLSASPSLCSQILESLEKIVLNDDYTIYKSSNLTSNFSLFYRSKYVIARLLRSIIIALGPNIREIKPRSRDILSNLLISSLFIDNDPIILRETLKSIQNLMVFDKSMFSLKLYVKVLNYLLKNSLKTCLGNKDQPLPILNETNEIFTFTSGTCLLNTILNCYSQLIKIFPVDEVLNKDIKQFLWLCVDANPDSADLKFLIKYWFESSVDIRWFSILNTLYKVYRTKLYDELYNGYKSILTKHDKKEVKVELQDEEIESMAKGAEDNVESPNDNGNRGNADDDNVGSDAEEPSSHKFKLFVLELIQLLLLSTRENQKLYLQFQPRIQDLVKVAFSGCTSTIMSLRLIGVDILGDIITIYGDAKDPLYDSVSLLEQQQAQITAALTPAFTSESSTELASEAINVCAKFVGSNIVPVDKCGRILRILIKSLEEFSSQGEPKIGDIEISTIRGKRRIKLSVLNAWAELKIYSQNQQSSAENQENSEQIGALVDKYLEILVPMWILSLREYANLKYSGDLDGSGDKKAELLLYEACWINFVDVIGCIIEEQEQLIFSLLENDAGNFFFVLYAQCIEVLIKPSSLSHSASLFTSKAKNNFRVLSALNKLLHSRISSDIIFQDQVFSETIDLFDRLIIVSEDEEKSVIIDIISGLFLNYFNLKNNVQDFTDNIDKLFELLRVIMIAVTNIIPFVGDDYVSQAPHTSSGAAQLTDIQQTILKKSFSALVVMIERFPIVMKVDLIACLLYIMSLVYLNSDYRNVLVPIILSNLKSIITILYNNSNKDLINHFYQMIRPTFVKNNNNSVLTLMVLVTSVGDSINFEPEDIDLLVDSLTHSLLNISTLQVAIQSIKSLILYATKNNSATGVAITKKLIPLLVEFLIEKHDEIEDPRLIIEMIVLYSKQFSDERELVPIFTIIITLICWYDDKLGNDFTSGQFRQYLHTKLMNLLMSNSTSFKIVVNDVLSADQKVKTENLVKFKIDEFNSKVSDDSSFSKESHIKLKTFGK</sequence>
<dbReference type="Gene3D" id="1.25.10.10">
    <property type="entry name" value="Leucine-rich Repeat Variant"/>
    <property type="match status" value="1"/>
</dbReference>
<gene>
    <name evidence="4" type="ORF">DASC09_031010</name>
</gene>
<dbReference type="GO" id="GO:0016020">
    <property type="term" value="C:membrane"/>
    <property type="evidence" value="ECO:0007669"/>
    <property type="project" value="TreeGrafter"/>
</dbReference>
<keyword evidence="5" id="KW-1185">Reference proteome</keyword>
<dbReference type="GO" id="GO:0005829">
    <property type="term" value="C:cytosol"/>
    <property type="evidence" value="ECO:0007669"/>
    <property type="project" value="GOC"/>
</dbReference>
<dbReference type="InterPro" id="IPR011989">
    <property type="entry name" value="ARM-like"/>
</dbReference>
<dbReference type="InterPro" id="IPR057981">
    <property type="entry name" value="TPR_LAA1-like_C"/>
</dbReference>
<evidence type="ECO:0000313" key="4">
    <source>
        <dbReference type="EMBL" id="GMM35776.1"/>
    </source>
</evidence>
<accession>A0AAV5QMH9</accession>
<evidence type="ECO:0000259" key="3">
    <source>
        <dbReference type="Pfam" id="PF25808"/>
    </source>
</evidence>
<reference evidence="4 5" key="1">
    <citation type="journal article" date="2023" name="Elife">
        <title>Identification of key yeast species and microbe-microbe interactions impacting larval growth of Drosophila in the wild.</title>
        <authorList>
            <person name="Mure A."/>
            <person name="Sugiura Y."/>
            <person name="Maeda R."/>
            <person name="Honda K."/>
            <person name="Sakurai N."/>
            <person name="Takahashi Y."/>
            <person name="Watada M."/>
            <person name="Katoh T."/>
            <person name="Gotoh A."/>
            <person name="Gotoh Y."/>
            <person name="Taniguchi I."/>
            <person name="Nakamura K."/>
            <person name="Hayashi T."/>
            <person name="Katayama T."/>
            <person name="Uemura T."/>
            <person name="Hattori Y."/>
        </authorList>
    </citation>
    <scope>NUCLEOTIDE SEQUENCE [LARGE SCALE GENOMIC DNA]</scope>
    <source>
        <strain evidence="4 5">SC-9</strain>
    </source>
</reference>
<dbReference type="SUPFAM" id="SSF48371">
    <property type="entry name" value="ARM repeat"/>
    <property type="match status" value="2"/>
</dbReference>
<dbReference type="GO" id="GO:0006897">
    <property type="term" value="P:endocytosis"/>
    <property type="evidence" value="ECO:0007669"/>
    <property type="project" value="TreeGrafter"/>
</dbReference>
<dbReference type="PANTHER" id="PTHR21663:SF0">
    <property type="entry name" value="HEAT REPEAT-CONTAINING PROTEIN 5B"/>
    <property type="match status" value="1"/>
</dbReference>
<dbReference type="Pfam" id="PF20210">
    <property type="entry name" value="Laa1_Sip1_HTR5"/>
    <property type="match status" value="1"/>
</dbReference>
<evidence type="ECO:0000313" key="5">
    <source>
        <dbReference type="Proteomes" id="UP001360560"/>
    </source>
</evidence>
<feature type="region of interest" description="Disordered" evidence="2">
    <location>
        <begin position="1381"/>
        <end position="1410"/>
    </location>
</feature>
<feature type="compositionally biased region" description="Acidic residues" evidence="2">
    <location>
        <begin position="1400"/>
        <end position="1410"/>
    </location>
</feature>
<dbReference type="GeneID" id="90073751"/>
<evidence type="ECO:0000256" key="1">
    <source>
        <dbReference type="ARBA" id="ARBA00008304"/>
    </source>
</evidence>
<protein>
    <submittedName>
        <fullName evidence="4">Laa1 protein</fullName>
    </submittedName>
</protein>
<comment type="similarity">
    <text evidence="1">Belongs to the HEATR5 family.</text>
</comment>
<comment type="caution">
    <text evidence="4">The sequence shown here is derived from an EMBL/GenBank/DDBJ whole genome shotgun (WGS) entry which is preliminary data.</text>
</comment>
<dbReference type="Pfam" id="PF25808">
    <property type="entry name" value="TPR_LAA1_C"/>
    <property type="match status" value="1"/>
</dbReference>
<name>A0AAV5QMH9_9ASCO</name>
<dbReference type="InterPro" id="IPR046837">
    <property type="entry name" value="Laa1/Sip1/HEATR5-like_HEAT"/>
</dbReference>
<dbReference type="GO" id="GO:0005794">
    <property type="term" value="C:Golgi apparatus"/>
    <property type="evidence" value="ECO:0007669"/>
    <property type="project" value="TreeGrafter"/>
</dbReference>